<sequence>MRRKSQKPATAQRKNNQDISQMLASTSRARGITPPWPMTTREPPTEETSKEVATALPRAEALVTKQDIHDLLEHFQYMFAAELNMVKTEVQAMIDRLQAIEEYVHEVKQGMTTQSMQQLQKLHSQFAIRMEALEDKG</sequence>
<dbReference type="Proteomes" id="UP001295444">
    <property type="component" value="Chromosome 08"/>
</dbReference>
<evidence type="ECO:0000313" key="3">
    <source>
        <dbReference type="Proteomes" id="UP001295444"/>
    </source>
</evidence>
<organism evidence="2 3">
    <name type="scientific">Pelobates cultripes</name>
    <name type="common">Western spadefoot toad</name>
    <dbReference type="NCBI Taxonomy" id="61616"/>
    <lineage>
        <taxon>Eukaryota</taxon>
        <taxon>Metazoa</taxon>
        <taxon>Chordata</taxon>
        <taxon>Craniata</taxon>
        <taxon>Vertebrata</taxon>
        <taxon>Euteleostomi</taxon>
        <taxon>Amphibia</taxon>
        <taxon>Batrachia</taxon>
        <taxon>Anura</taxon>
        <taxon>Pelobatoidea</taxon>
        <taxon>Pelobatidae</taxon>
        <taxon>Pelobates</taxon>
    </lineage>
</organism>
<evidence type="ECO:0000313" key="2">
    <source>
        <dbReference type="EMBL" id="CAH2313158.1"/>
    </source>
</evidence>
<evidence type="ECO:0000256" key="1">
    <source>
        <dbReference type="SAM" id="MobiDB-lite"/>
    </source>
</evidence>
<reference evidence="2" key="1">
    <citation type="submission" date="2022-03" db="EMBL/GenBank/DDBJ databases">
        <authorList>
            <person name="Alioto T."/>
            <person name="Alioto T."/>
            <person name="Gomez Garrido J."/>
        </authorList>
    </citation>
    <scope>NUCLEOTIDE SEQUENCE</scope>
</reference>
<dbReference type="EMBL" id="OW240919">
    <property type="protein sequence ID" value="CAH2313158.1"/>
    <property type="molecule type" value="Genomic_DNA"/>
</dbReference>
<gene>
    <name evidence="2" type="ORF">PECUL_23A031502</name>
</gene>
<protein>
    <submittedName>
        <fullName evidence="2">Uncharacterized protein</fullName>
    </submittedName>
</protein>
<dbReference type="AlphaFoldDB" id="A0AAD1SXN0"/>
<keyword evidence="3" id="KW-1185">Reference proteome</keyword>
<name>A0AAD1SXN0_PELCU</name>
<proteinExistence type="predicted"/>
<accession>A0AAD1SXN0</accession>
<feature type="region of interest" description="Disordered" evidence="1">
    <location>
        <begin position="1"/>
        <end position="48"/>
    </location>
</feature>
<feature type="compositionally biased region" description="Polar residues" evidence="1">
    <location>
        <begin position="7"/>
        <end position="28"/>
    </location>
</feature>